<protein>
    <submittedName>
        <fullName evidence="3">PEP-CTERM protein-sorting domain-containing protein</fullName>
    </submittedName>
</protein>
<evidence type="ECO:0000313" key="3">
    <source>
        <dbReference type="EMBL" id="SHJ62828.1"/>
    </source>
</evidence>
<dbReference type="AlphaFoldDB" id="A0A1M6KUZ1"/>
<proteinExistence type="predicted"/>
<organism evidence="3 4">
    <name type="scientific">Rubritalea squalenifaciens DSM 18772</name>
    <dbReference type="NCBI Taxonomy" id="1123071"/>
    <lineage>
        <taxon>Bacteria</taxon>
        <taxon>Pseudomonadati</taxon>
        <taxon>Verrucomicrobiota</taxon>
        <taxon>Verrucomicrobiia</taxon>
        <taxon>Verrucomicrobiales</taxon>
        <taxon>Rubritaleaceae</taxon>
        <taxon>Rubritalea</taxon>
    </lineage>
</organism>
<dbReference type="NCBIfam" id="TIGR02595">
    <property type="entry name" value="PEP_CTERM"/>
    <property type="match status" value="1"/>
</dbReference>
<keyword evidence="1" id="KW-0732">Signal</keyword>
<feature type="chain" id="PRO_5012319368" evidence="1">
    <location>
        <begin position="20"/>
        <end position="206"/>
    </location>
</feature>
<sequence length="206" mass="21631">MKFVLTLTALAASTLASQAAVLLEYNPTNTSTWDTPVVDAVIVSHSIDPDGGFADGGNNNTWTWGFSGLNPATNTYQPQIDFASDGTSTFDITTITLGSYQFANGAAGNGFLEIELFVDGVSQGTQSSTPGSGNNTYTWNSITDLTSSSKSIQFAYTEGNAEMQWLLVSEGNGGIVIEGDVIAVPEPSSTALIGLAGLGLLMRRRR</sequence>
<reference evidence="3 4" key="1">
    <citation type="submission" date="2016-11" db="EMBL/GenBank/DDBJ databases">
        <authorList>
            <person name="Jaros S."/>
            <person name="Januszkiewicz K."/>
            <person name="Wedrychowicz H."/>
        </authorList>
    </citation>
    <scope>NUCLEOTIDE SEQUENCE [LARGE SCALE GENOMIC DNA]</scope>
    <source>
        <strain evidence="3 4">DSM 18772</strain>
    </source>
</reference>
<evidence type="ECO:0000256" key="1">
    <source>
        <dbReference type="SAM" id="SignalP"/>
    </source>
</evidence>
<dbReference type="InParanoid" id="A0A1M6KUZ1"/>
<name>A0A1M6KUZ1_9BACT</name>
<gene>
    <name evidence="3" type="ORF">SAMN02745181_2213</name>
</gene>
<keyword evidence="4" id="KW-1185">Reference proteome</keyword>
<dbReference type="Pfam" id="PF07589">
    <property type="entry name" value="PEP-CTERM"/>
    <property type="match status" value="1"/>
</dbReference>
<dbReference type="RefSeq" id="WP_143183818.1">
    <property type="nucleotide sequence ID" value="NZ_FQYR01000004.1"/>
</dbReference>
<feature type="domain" description="Ice-binding protein C-terminal" evidence="2">
    <location>
        <begin position="183"/>
        <end position="206"/>
    </location>
</feature>
<evidence type="ECO:0000313" key="4">
    <source>
        <dbReference type="Proteomes" id="UP000184510"/>
    </source>
</evidence>
<dbReference type="Proteomes" id="UP000184510">
    <property type="component" value="Unassembled WGS sequence"/>
</dbReference>
<feature type="signal peptide" evidence="1">
    <location>
        <begin position="1"/>
        <end position="19"/>
    </location>
</feature>
<dbReference type="EMBL" id="FQYR01000004">
    <property type="protein sequence ID" value="SHJ62828.1"/>
    <property type="molecule type" value="Genomic_DNA"/>
</dbReference>
<dbReference type="InterPro" id="IPR013424">
    <property type="entry name" value="Ice-binding_C"/>
</dbReference>
<accession>A0A1M6KUZ1</accession>
<evidence type="ECO:0000259" key="2">
    <source>
        <dbReference type="Pfam" id="PF07589"/>
    </source>
</evidence>